<comment type="caution">
    <text evidence="8">The sequence shown here is derived from an EMBL/GenBank/DDBJ whole genome shotgun (WGS) entry which is preliminary data.</text>
</comment>
<evidence type="ECO:0000256" key="3">
    <source>
        <dbReference type="PIRSR" id="PIRSR617939-1"/>
    </source>
</evidence>
<keyword evidence="2" id="KW-0456">Lyase</keyword>
<evidence type="ECO:0000256" key="1">
    <source>
        <dbReference type="ARBA" id="ARBA00012346"/>
    </source>
</evidence>
<dbReference type="OrthoDB" id="2017317at2759"/>
<feature type="binding site" evidence="4">
    <location>
        <position position="283"/>
    </location>
    <ligand>
        <name>substrate</name>
    </ligand>
</feature>
<dbReference type="PANTHER" id="PTHR12935:SF0">
    <property type="entry name" value="GAMMA-GLUTAMYLCYCLOTRANSFERASE"/>
    <property type="match status" value="1"/>
</dbReference>
<proteinExistence type="predicted"/>
<keyword evidence="6" id="KW-0812">Transmembrane</keyword>
<dbReference type="EMBL" id="JACBAD010002066">
    <property type="protein sequence ID" value="KAF7118556.1"/>
    <property type="molecule type" value="Genomic_DNA"/>
</dbReference>
<feature type="region of interest" description="Disordered" evidence="5">
    <location>
        <begin position="151"/>
        <end position="180"/>
    </location>
</feature>
<keyword evidence="6" id="KW-1133">Transmembrane helix</keyword>
<dbReference type="Gene3D" id="3.10.490.10">
    <property type="entry name" value="Gamma-glutamyl cyclotransferase-like"/>
    <property type="match status" value="1"/>
</dbReference>
<dbReference type="EMBL" id="JACBAF010002127">
    <property type="protein sequence ID" value="KAF7166934.1"/>
    <property type="molecule type" value="Genomic_DNA"/>
</dbReference>
<dbReference type="Proteomes" id="UP000662466">
    <property type="component" value="Unassembled WGS sequence"/>
</dbReference>
<reference evidence="8" key="1">
    <citation type="submission" date="2020-06" db="EMBL/GenBank/DDBJ databases">
        <title>Draft genome sequences of strains closely related to Aspergillus parafelis and Aspergillus hiratsukae.</title>
        <authorList>
            <person name="Dos Santos R.A.C."/>
            <person name="Rivero-Menendez O."/>
            <person name="Steenwyk J.L."/>
            <person name="Mead M.E."/>
            <person name="Goldman G.H."/>
            <person name="Alastruey-Izquierdo A."/>
            <person name="Rokas A."/>
        </authorList>
    </citation>
    <scope>NUCLEOTIDE SEQUENCE</scope>
    <source>
        <strain evidence="7">CNM-CM5793</strain>
        <strain evidence="8">CNM-CM6106</strain>
    </source>
</reference>
<feature type="active site" description="Proton acceptor" evidence="3">
    <location>
        <position position="206"/>
    </location>
</feature>
<evidence type="ECO:0000256" key="5">
    <source>
        <dbReference type="SAM" id="MobiDB-lite"/>
    </source>
</evidence>
<evidence type="ECO:0000313" key="7">
    <source>
        <dbReference type="EMBL" id="KAF7118556.1"/>
    </source>
</evidence>
<sequence>MTIQLPTTSDGEAGPGATPASRFNALQTFRRLWELVTPARTEDISARETAETTVKRRRQSIADQSLDKDEYLAKKVTSHQVEDTVPSEKTVLYLAYGSNLSAKTFQGTRGIRPLSQINVVVPSLRLTFDLPGIPYVEPCFAATRRRAHPPKETQIGNVGNIENPADADADASEQSTLLSEEPTSMPLVGVVYEVTVADYAKIIATEGGGSGYKDIVVDCYPFPKSHSPTDPIPEYPETKPFKSHTLLSPNDDSDPSHLAVKNNHLLPPYRRPNPDYAQPSARYLDLINTGATEHNLPLPYRRYLAHFQPYRITTVRQMFGRAIFVASWFPVLIVLMGLSRLLAGPDGRSPPWLAQVGNLVFSVMWTTYDNFFAPIFGDGERTVEDARS</sequence>
<dbReference type="Proteomes" id="UP000630445">
    <property type="component" value="Unassembled WGS sequence"/>
</dbReference>
<dbReference type="InterPro" id="IPR017939">
    <property type="entry name" value="G-Glutamylcylcotransferase"/>
</dbReference>
<dbReference type="PANTHER" id="PTHR12935">
    <property type="entry name" value="GAMMA-GLUTAMYLCYCLOTRANSFERASE"/>
    <property type="match status" value="1"/>
</dbReference>
<evidence type="ECO:0000313" key="10">
    <source>
        <dbReference type="Proteomes" id="UP000662466"/>
    </source>
</evidence>
<evidence type="ECO:0000313" key="8">
    <source>
        <dbReference type="EMBL" id="KAF7166934.1"/>
    </source>
</evidence>
<evidence type="ECO:0000256" key="6">
    <source>
        <dbReference type="SAM" id="Phobius"/>
    </source>
</evidence>
<feature type="region of interest" description="Disordered" evidence="5">
    <location>
        <begin position="227"/>
        <end position="254"/>
    </location>
</feature>
<dbReference type="AlphaFoldDB" id="A0A8H6UWM4"/>
<evidence type="ECO:0000313" key="9">
    <source>
        <dbReference type="Proteomes" id="UP000630445"/>
    </source>
</evidence>
<evidence type="ECO:0000256" key="2">
    <source>
        <dbReference type="ARBA" id="ARBA00023239"/>
    </source>
</evidence>
<dbReference type="GO" id="GO:0003839">
    <property type="term" value="F:gamma-glutamylcyclotransferase activity"/>
    <property type="evidence" value="ECO:0007669"/>
    <property type="project" value="UniProtKB-EC"/>
</dbReference>
<organism evidence="8 10">
    <name type="scientific">Aspergillus hiratsukae</name>
    <dbReference type="NCBI Taxonomy" id="1194566"/>
    <lineage>
        <taxon>Eukaryota</taxon>
        <taxon>Fungi</taxon>
        <taxon>Dikarya</taxon>
        <taxon>Ascomycota</taxon>
        <taxon>Pezizomycotina</taxon>
        <taxon>Eurotiomycetes</taxon>
        <taxon>Eurotiomycetidae</taxon>
        <taxon>Eurotiales</taxon>
        <taxon>Aspergillaceae</taxon>
        <taxon>Aspergillus</taxon>
        <taxon>Aspergillus subgen. Fumigati</taxon>
    </lineage>
</organism>
<keyword evidence="9" id="KW-1185">Reference proteome</keyword>
<name>A0A8H6UWM4_9EURO</name>
<feature type="transmembrane region" description="Helical" evidence="6">
    <location>
        <begin position="318"/>
        <end position="338"/>
    </location>
</feature>
<feature type="binding site" evidence="4">
    <location>
        <begin position="93"/>
        <end position="98"/>
    </location>
    <ligand>
        <name>substrate</name>
    </ligand>
</feature>
<gene>
    <name evidence="7" type="ORF">CNMCM5793_008086</name>
    <name evidence="8" type="ORF">CNMCM6106_002549</name>
</gene>
<evidence type="ECO:0000256" key="4">
    <source>
        <dbReference type="PIRSR" id="PIRSR617939-2"/>
    </source>
</evidence>
<dbReference type="EC" id="4.3.2.9" evidence="1"/>
<protein>
    <recommendedName>
        <fullName evidence="1">gamma-glutamylcyclotransferase</fullName>
        <ecNumber evidence="1">4.3.2.9</ecNumber>
    </recommendedName>
</protein>
<keyword evidence="6" id="KW-0472">Membrane</keyword>
<accession>A0A8H6UWM4</accession>